<dbReference type="EMBL" id="JACYWE010000004">
    <property type="protein sequence ID" value="MBD8506461.1"/>
    <property type="molecule type" value="Genomic_DNA"/>
</dbReference>
<evidence type="ECO:0000313" key="1">
    <source>
        <dbReference type="EMBL" id="MBD8506461.1"/>
    </source>
</evidence>
<dbReference type="RefSeq" id="WP_192038936.1">
    <property type="nucleotide sequence ID" value="NZ_JACYWE010000004.1"/>
</dbReference>
<proteinExistence type="predicted"/>
<gene>
    <name evidence="1" type="ORF">HT102_08190</name>
</gene>
<dbReference type="AlphaFoldDB" id="A0A927JCD1"/>
<keyword evidence="2" id="KW-1185">Reference proteome</keyword>
<evidence type="ECO:0008006" key="3">
    <source>
        <dbReference type="Google" id="ProtNLM"/>
    </source>
</evidence>
<protein>
    <recommendedName>
        <fullName evidence="3">Phosphodiesterase</fullName>
    </recommendedName>
</protein>
<sequence length="231" mass="24189">MNARALREQLDRWSGKGARAAARARGERLFHPRGECFVAEVRPSGDGPLAAVGASTCQVRLSKGLGLGGALPDALGISVRFLGDRPWDLLLISSASPGVLGRMVPAPSTAWTAASFSTVMPYRCEGGDLTWFHARAADDRWISCRRGALTEAVAERPLELMLHGSGRGSGSHGLGSLILTRPVSAEWSFDPVLNTGAGCALAPGWLASVRAGAYRGSRAARGAALREQAGS</sequence>
<reference evidence="1" key="1">
    <citation type="submission" date="2020-09" db="EMBL/GenBank/DDBJ databases">
        <title>Hoyosella lacisalsi sp. nov., a halotolerant actinobacterium isolated from soil of Lake Gudzhirganskoe.</title>
        <authorList>
            <person name="Yang Q."/>
            <person name="Guo P.Y."/>
            <person name="Liu S.W."/>
            <person name="Li F.N."/>
            <person name="Sun C.H."/>
        </authorList>
    </citation>
    <scope>NUCLEOTIDE SEQUENCE</scope>
    <source>
        <strain evidence="1">G463</strain>
    </source>
</reference>
<dbReference type="Proteomes" id="UP000642993">
    <property type="component" value="Unassembled WGS sequence"/>
</dbReference>
<evidence type="ECO:0000313" key="2">
    <source>
        <dbReference type="Proteomes" id="UP000642993"/>
    </source>
</evidence>
<accession>A0A927JCD1</accession>
<comment type="caution">
    <text evidence="1">The sequence shown here is derived from an EMBL/GenBank/DDBJ whole genome shotgun (WGS) entry which is preliminary data.</text>
</comment>
<organism evidence="1 2">
    <name type="scientific">Lolliginicoccus lacisalsi</name>
    <dbReference type="NCBI Taxonomy" id="2742202"/>
    <lineage>
        <taxon>Bacteria</taxon>
        <taxon>Bacillati</taxon>
        <taxon>Actinomycetota</taxon>
        <taxon>Actinomycetes</taxon>
        <taxon>Mycobacteriales</taxon>
        <taxon>Hoyosellaceae</taxon>
        <taxon>Lolliginicoccus</taxon>
    </lineage>
</organism>
<name>A0A927JCD1_9ACTN</name>